<dbReference type="EMBL" id="CASHTH010001433">
    <property type="protein sequence ID" value="CAI8015298.1"/>
    <property type="molecule type" value="Genomic_DNA"/>
</dbReference>
<dbReference type="CDD" id="cd00200">
    <property type="entry name" value="WD40"/>
    <property type="match status" value="1"/>
</dbReference>
<evidence type="ECO:0000256" key="1">
    <source>
        <dbReference type="ARBA" id="ARBA00022574"/>
    </source>
</evidence>
<feature type="repeat" description="WD" evidence="3">
    <location>
        <begin position="182"/>
        <end position="223"/>
    </location>
</feature>
<evidence type="ECO:0000313" key="6">
    <source>
        <dbReference type="Proteomes" id="UP001174909"/>
    </source>
</evidence>
<keyword evidence="1 3" id="KW-0853">WD repeat</keyword>
<feature type="repeat" description="WD" evidence="3">
    <location>
        <begin position="11"/>
        <end position="52"/>
    </location>
</feature>
<reference evidence="5" key="1">
    <citation type="submission" date="2023-03" db="EMBL/GenBank/DDBJ databases">
        <authorList>
            <person name="Steffen K."/>
            <person name="Cardenas P."/>
        </authorList>
    </citation>
    <scope>NUCLEOTIDE SEQUENCE</scope>
</reference>
<dbReference type="PANTHER" id="PTHR19879">
    <property type="entry name" value="TRANSCRIPTION INITIATION FACTOR TFIID"/>
    <property type="match status" value="1"/>
</dbReference>
<evidence type="ECO:0000256" key="3">
    <source>
        <dbReference type="PROSITE-ProRule" id="PRU00221"/>
    </source>
</evidence>
<feature type="repeat" description="WD" evidence="3">
    <location>
        <begin position="97"/>
        <end position="138"/>
    </location>
</feature>
<dbReference type="Proteomes" id="UP001174909">
    <property type="component" value="Unassembled WGS sequence"/>
</dbReference>
<dbReference type="InterPro" id="IPR001680">
    <property type="entry name" value="WD40_rpt"/>
</dbReference>
<dbReference type="AlphaFoldDB" id="A0AA35RPE8"/>
<dbReference type="InterPro" id="IPR019775">
    <property type="entry name" value="WD40_repeat_CS"/>
</dbReference>
<dbReference type="InterPro" id="IPR015943">
    <property type="entry name" value="WD40/YVTN_repeat-like_dom_sf"/>
</dbReference>
<keyword evidence="6" id="KW-1185">Reference proteome</keyword>
<dbReference type="SMART" id="SM00320">
    <property type="entry name" value="WD40"/>
    <property type="match status" value="7"/>
</dbReference>
<evidence type="ECO:0000256" key="2">
    <source>
        <dbReference type="ARBA" id="ARBA00022737"/>
    </source>
</evidence>
<dbReference type="Pfam" id="PF00400">
    <property type="entry name" value="WD40"/>
    <property type="match status" value="7"/>
</dbReference>
<gene>
    <name evidence="5" type="ORF">GBAR_LOCUS9491</name>
</gene>
<evidence type="ECO:0000313" key="5">
    <source>
        <dbReference type="EMBL" id="CAI8015298.1"/>
    </source>
</evidence>
<dbReference type="SUPFAM" id="SSF50978">
    <property type="entry name" value="WD40 repeat-like"/>
    <property type="match status" value="1"/>
</dbReference>
<dbReference type="PRINTS" id="PR00320">
    <property type="entry name" value="GPROTEINBRPT"/>
</dbReference>
<dbReference type="InterPro" id="IPR020472">
    <property type="entry name" value="WD40_PAC1"/>
</dbReference>
<proteinExistence type="predicted"/>
<feature type="region of interest" description="Disordered" evidence="4">
    <location>
        <begin position="446"/>
        <end position="501"/>
    </location>
</feature>
<dbReference type="PROSITE" id="PS50082">
    <property type="entry name" value="WD_REPEATS_2"/>
    <property type="match status" value="5"/>
</dbReference>
<dbReference type="InterPro" id="IPR036322">
    <property type="entry name" value="WD40_repeat_dom_sf"/>
</dbReference>
<organism evidence="5 6">
    <name type="scientific">Geodia barretti</name>
    <name type="common">Barrett's horny sponge</name>
    <dbReference type="NCBI Taxonomy" id="519541"/>
    <lineage>
        <taxon>Eukaryota</taxon>
        <taxon>Metazoa</taxon>
        <taxon>Porifera</taxon>
        <taxon>Demospongiae</taxon>
        <taxon>Heteroscleromorpha</taxon>
        <taxon>Tetractinellida</taxon>
        <taxon>Astrophorina</taxon>
        <taxon>Geodiidae</taxon>
        <taxon>Geodia</taxon>
    </lineage>
</organism>
<feature type="repeat" description="WD" evidence="3">
    <location>
        <begin position="139"/>
        <end position="180"/>
    </location>
</feature>
<comment type="caution">
    <text evidence="5">The sequence shown here is derived from an EMBL/GenBank/DDBJ whole genome shotgun (WGS) entry which is preliminary data.</text>
</comment>
<dbReference type="PANTHER" id="PTHR19879:SF9">
    <property type="entry name" value="TRANSCRIPTION INITIATION FACTOR TFIID SUBUNIT 5"/>
    <property type="match status" value="1"/>
</dbReference>
<accession>A0AA35RPE8</accession>
<feature type="region of interest" description="Disordered" evidence="4">
    <location>
        <begin position="564"/>
        <end position="602"/>
    </location>
</feature>
<feature type="compositionally biased region" description="Acidic residues" evidence="4">
    <location>
        <begin position="450"/>
        <end position="462"/>
    </location>
</feature>
<keyword evidence="2" id="KW-0677">Repeat</keyword>
<dbReference type="PROSITE" id="PS50294">
    <property type="entry name" value="WD_REPEATS_REGION"/>
    <property type="match status" value="4"/>
</dbReference>
<feature type="repeat" description="WD" evidence="3">
    <location>
        <begin position="54"/>
        <end position="96"/>
    </location>
</feature>
<dbReference type="Gene3D" id="2.130.10.10">
    <property type="entry name" value="YVTN repeat-like/Quinoprotein amine dehydrogenase"/>
    <property type="match status" value="3"/>
</dbReference>
<dbReference type="PROSITE" id="PS00678">
    <property type="entry name" value="WD_REPEATS_1"/>
    <property type="match status" value="3"/>
</dbReference>
<evidence type="ECO:0000256" key="4">
    <source>
        <dbReference type="SAM" id="MobiDB-lite"/>
    </source>
</evidence>
<protein>
    <submittedName>
        <fullName evidence="5">Uncharacterized WD repeat-containing protein alr3466</fullName>
    </submittedName>
</protein>
<feature type="compositionally biased region" description="Acidic residues" evidence="4">
    <location>
        <begin position="585"/>
        <end position="602"/>
    </location>
</feature>
<sequence length="602" mass="66885">MPVLADELARLQAHRWQISDLSFSPDGTRLASAGWDKEVNIWELSNLERVLNLSDVHRVPVTSVSWLRPNGLLICTGSADRTAALWNAETGAHVASLTDHAGWVLDTDFSATGAFLATACWDHTVRIWDPGSEKVVNSLTGHGGGVWSVEFHPNSSQLCTASEDKSARIWDTRMNRPAGSLYGQHTDAVYCAAWSPDGSVIATGSADNKICIWEPRQQAVINTIYAHQDTVKSLAFNPHTDNVAVPVLASAGGDKLCLSDHRPSHRADILSVSLHKEGKEIEAVAVSPDGSLLVSGGRDGLVVLMTLMVPSIVPRSESHYTSLTSSVLRKSRVLRDRSYIYDATVDEDIPPELEEEEEEEDDELMASWQEEIDHFPAESKKTEKVTSYNRMKRRSRFDEKATELPDYATVRKKKVMSARTARERRAKGKSFDIPTMIAHLSAAARVYGPEEPDSSSESEEEQENKPPQPNRPSPDPKVDILSHIKAWSNPQNISSLPPPRRKISIEVTGRAKTHREFFEAGDSLTKHTIEEEESQEEELSSPHSQYEVGNSYRLEDLMTVNSDEWTTSPLTDPHFTPTLPTQPELGEEEEEAYSDDDTVSMI</sequence>
<name>A0AA35RPE8_GEOBA</name>